<dbReference type="OrthoDB" id="2448307at2759"/>
<proteinExistence type="predicted"/>
<protein>
    <submittedName>
        <fullName evidence="4">Uncharacterized protein</fullName>
    </submittedName>
</protein>
<feature type="transmembrane region" description="Helical" evidence="2">
    <location>
        <begin position="69"/>
        <end position="88"/>
    </location>
</feature>
<evidence type="ECO:0000313" key="5">
    <source>
        <dbReference type="Proteomes" id="UP001150569"/>
    </source>
</evidence>
<feature type="chain" id="PRO_5040845043" evidence="3">
    <location>
        <begin position="18"/>
        <end position="371"/>
    </location>
</feature>
<comment type="caution">
    <text evidence="4">The sequence shown here is derived from an EMBL/GenBank/DDBJ whole genome shotgun (WGS) entry which is preliminary data.</text>
</comment>
<evidence type="ECO:0000256" key="2">
    <source>
        <dbReference type="SAM" id="Phobius"/>
    </source>
</evidence>
<keyword evidence="2" id="KW-0472">Membrane</keyword>
<accession>A0A9W8DWJ0</accession>
<dbReference type="GO" id="GO:0005794">
    <property type="term" value="C:Golgi apparatus"/>
    <property type="evidence" value="ECO:0007669"/>
    <property type="project" value="TreeGrafter"/>
</dbReference>
<dbReference type="AlphaFoldDB" id="A0A9W8DWJ0"/>
<keyword evidence="5" id="KW-1185">Reference proteome</keyword>
<feature type="transmembrane region" description="Helical" evidence="2">
    <location>
        <begin position="95"/>
        <end position="115"/>
    </location>
</feature>
<feature type="transmembrane region" description="Helical" evidence="2">
    <location>
        <begin position="250"/>
        <end position="272"/>
    </location>
</feature>
<dbReference type="EMBL" id="JANBPT010000049">
    <property type="protein sequence ID" value="KAJ1929061.1"/>
    <property type="molecule type" value="Genomic_DNA"/>
</dbReference>
<name>A0A9W8DWJ0_9FUNG</name>
<dbReference type="Proteomes" id="UP001150569">
    <property type="component" value="Unassembled WGS sequence"/>
</dbReference>
<evidence type="ECO:0000256" key="3">
    <source>
        <dbReference type="SAM" id="SignalP"/>
    </source>
</evidence>
<keyword evidence="2" id="KW-1133">Transmembrane helix</keyword>
<feature type="region of interest" description="Disordered" evidence="1">
    <location>
        <begin position="330"/>
        <end position="371"/>
    </location>
</feature>
<dbReference type="PANTHER" id="PTHR34391:SF1">
    <property type="entry name" value="UPF0658 GOLGI APPARATUS MEMBRANE PROTEIN C1952.10C-RELATED"/>
    <property type="match status" value="1"/>
</dbReference>
<feature type="transmembrane region" description="Helical" evidence="2">
    <location>
        <begin position="142"/>
        <end position="163"/>
    </location>
</feature>
<keyword evidence="2" id="KW-0812">Transmembrane</keyword>
<feature type="transmembrane region" description="Helical" evidence="2">
    <location>
        <begin position="287"/>
        <end position="311"/>
    </location>
</feature>
<dbReference type="InterPro" id="IPR040410">
    <property type="entry name" value="UPF0658_Golgi"/>
</dbReference>
<feature type="transmembrane region" description="Helical" evidence="2">
    <location>
        <begin position="189"/>
        <end position="215"/>
    </location>
</feature>
<sequence length="371" mass="41061">MVSVAAIVCIVLEAIIAADHFDAMDNGMDMGETPGSSAFDLSGSFSPSSPGGIHRRHDMAALMMKSRPVLIYHAIFAASVVFDVAAWWDALLHSNLFLAGSMILFNGMLILYSAIQYFQHRSLMTLSDDTHDFTMTSSPLEFGLIATVSTVTLALVAVAYPLYRLFAWSFYEKLGADLQLRRMNLQHGFLLTLLKLDLFFFISYAVQMATLVLTVRDVGNILRISITLPGSLIVLGLGFYGLLYEKRGAMYGFLVGLVLGLAYILFELIYMAAHHSTVDDPYANSRYFLYFFTVILIVLIILSLTWGILCLRNVGRGLLQARREAKQSPLAAPPAYHGFKPETEADPLRPLGGRPAPNFAELRPLSNIEID</sequence>
<reference evidence="4" key="1">
    <citation type="submission" date="2022-07" db="EMBL/GenBank/DDBJ databases">
        <title>Phylogenomic reconstructions and comparative analyses of Kickxellomycotina fungi.</title>
        <authorList>
            <person name="Reynolds N.K."/>
            <person name="Stajich J.E."/>
            <person name="Barry K."/>
            <person name="Grigoriev I.V."/>
            <person name="Crous P."/>
            <person name="Smith M.E."/>
        </authorList>
    </citation>
    <scope>NUCLEOTIDE SEQUENCE</scope>
    <source>
        <strain evidence="4">RSA 861</strain>
    </source>
</reference>
<keyword evidence="3" id="KW-0732">Signal</keyword>
<feature type="signal peptide" evidence="3">
    <location>
        <begin position="1"/>
        <end position="17"/>
    </location>
</feature>
<dbReference type="PANTHER" id="PTHR34391">
    <property type="entry name" value="UPF0658 GOLGI APPARATUS MEMBRANE PROTEIN C1952.10C-RELATED"/>
    <property type="match status" value="1"/>
</dbReference>
<feature type="transmembrane region" description="Helical" evidence="2">
    <location>
        <begin position="221"/>
        <end position="243"/>
    </location>
</feature>
<evidence type="ECO:0000256" key="1">
    <source>
        <dbReference type="SAM" id="MobiDB-lite"/>
    </source>
</evidence>
<evidence type="ECO:0000313" key="4">
    <source>
        <dbReference type="EMBL" id="KAJ1929061.1"/>
    </source>
</evidence>
<organism evidence="4 5">
    <name type="scientific">Tieghemiomyces parasiticus</name>
    <dbReference type="NCBI Taxonomy" id="78921"/>
    <lineage>
        <taxon>Eukaryota</taxon>
        <taxon>Fungi</taxon>
        <taxon>Fungi incertae sedis</taxon>
        <taxon>Zoopagomycota</taxon>
        <taxon>Kickxellomycotina</taxon>
        <taxon>Dimargaritomycetes</taxon>
        <taxon>Dimargaritales</taxon>
        <taxon>Dimargaritaceae</taxon>
        <taxon>Tieghemiomyces</taxon>
    </lineage>
</organism>
<gene>
    <name evidence="4" type="ORF">IWQ60_001506</name>
</gene>